<keyword evidence="3" id="KW-0862">Zinc</keyword>
<accession>A0ABV7FU38</accession>
<dbReference type="Pfam" id="PF04828">
    <property type="entry name" value="GFA"/>
    <property type="match status" value="1"/>
</dbReference>
<evidence type="ECO:0000256" key="2">
    <source>
        <dbReference type="ARBA" id="ARBA00022723"/>
    </source>
</evidence>
<evidence type="ECO:0000313" key="6">
    <source>
        <dbReference type="EMBL" id="MFC3122781.1"/>
    </source>
</evidence>
<evidence type="ECO:0000259" key="5">
    <source>
        <dbReference type="PROSITE" id="PS51891"/>
    </source>
</evidence>
<evidence type="ECO:0000256" key="4">
    <source>
        <dbReference type="ARBA" id="ARBA00023239"/>
    </source>
</evidence>
<dbReference type="RefSeq" id="WP_376920902.1">
    <property type="nucleotide sequence ID" value="NZ_JBHRSW010000029.1"/>
</dbReference>
<evidence type="ECO:0000256" key="3">
    <source>
        <dbReference type="ARBA" id="ARBA00022833"/>
    </source>
</evidence>
<dbReference type="PROSITE" id="PS51891">
    <property type="entry name" value="CENP_V_GFA"/>
    <property type="match status" value="1"/>
</dbReference>
<comment type="caution">
    <text evidence="6">The sequence shown here is derived from an EMBL/GenBank/DDBJ whole genome shotgun (WGS) entry which is preliminary data.</text>
</comment>
<keyword evidence="2" id="KW-0479">Metal-binding</keyword>
<dbReference type="SUPFAM" id="SSF51316">
    <property type="entry name" value="Mss4-like"/>
    <property type="match status" value="1"/>
</dbReference>
<dbReference type="EMBL" id="JBHRSW010000029">
    <property type="protein sequence ID" value="MFC3122781.1"/>
    <property type="molecule type" value="Genomic_DNA"/>
</dbReference>
<dbReference type="InterPro" id="IPR006913">
    <property type="entry name" value="CENP-V/GFA"/>
</dbReference>
<dbReference type="InterPro" id="IPR011057">
    <property type="entry name" value="Mss4-like_sf"/>
</dbReference>
<evidence type="ECO:0000313" key="7">
    <source>
        <dbReference type="Proteomes" id="UP001595478"/>
    </source>
</evidence>
<organism evidence="6 7">
    <name type="scientific">Agaribacter flavus</name>
    <dbReference type="NCBI Taxonomy" id="1902781"/>
    <lineage>
        <taxon>Bacteria</taxon>
        <taxon>Pseudomonadati</taxon>
        <taxon>Pseudomonadota</taxon>
        <taxon>Gammaproteobacteria</taxon>
        <taxon>Alteromonadales</taxon>
        <taxon>Alteromonadaceae</taxon>
        <taxon>Agaribacter</taxon>
    </lineage>
</organism>
<comment type="similarity">
    <text evidence="1">Belongs to the Gfa family.</text>
</comment>
<evidence type="ECO:0000256" key="1">
    <source>
        <dbReference type="ARBA" id="ARBA00005495"/>
    </source>
</evidence>
<protein>
    <submittedName>
        <fullName evidence="6">GFA family protein</fullName>
    </submittedName>
</protein>
<keyword evidence="7" id="KW-1185">Reference proteome</keyword>
<feature type="domain" description="CENP-V/GFA" evidence="5">
    <location>
        <begin position="4"/>
        <end position="109"/>
    </location>
</feature>
<dbReference type="PANTHER" id="PTHR33337">
    <property type="entry name" value="GFA DOMAIN-CONTAINING PROTEIN"/>
    <property type="match status" value="1"/>
</dbReference>
<gene>
    <name evidence="6" type="ORF">ACFOHL_14240</name>
</gene>
<proteinExistence type="inferred from homology"/>
<name>A0ABV7FU38_9ALTE</name>
<dbReference type="Gene3D" id="3.90.1590.10">
    <property type="entry name" value="glutathione-dependent formaldehyde- activating enzyme (gfa)"/>
    <property type="match status" value="1"/>
</dbReference>
<sequence length="134" mass="14699">MDKVKGSCLCGAVKFTCDNDFQQFHFCHCTQCQKTTGSAHVSNLFTRVENIEWESGQEQVKRYDVPGRSLTSAFFTTCGSPVPYVSGSGKALVVPAGSLDSAPSMAPQDNIFWAERAKWYEDGLLSTKFSGIPE</sequence>
<keyword evidence="4" id="KW-0456">Lyase</keyword>
<reference evidence="7" key="1">
    <citation type="journal article" date="2019" name="Int. J. Syst. Evol. Microbiol.">
        <title>The Global Catalogue of Microorganisms (GCM) 10K type strain sequencing project: providing services to taxonomists for standard genome sequencing and annotation.</title>
        <authorList>
            <consortium name="The Broad Institute Genomics Platform"/>
            <consortium name="The Broad Institute Genome Sequencing Center for Infectious Disease"/>
            <person name="Wu L."/>
            <person name="Ma J."/>
        </authorList>
    </citation>
    <scope>NUCLEOTIDE SEQUENCE [LARGE SCALE GENOMIC DNA]</scope>
    <source>
        <strain evidence="7">KCTC 52473</strain>
    </source>
</reference>
<dbReference type="PANTHER" id="PTHR33337:SF40">
    <property type="entry name" value="CENP-V_GFA DOMAIN-CONTAINING PROTEIN-RELATED"/>
    <property type="match status" value="1"/>
</dbReference>
<dbReference type="Proteomes" id="UP001595478">
    <property type="component" value="Unassembled WGS sequence"/>
</dbReference>